<dbReference type="PANTHER" id="PTHR44591:SF3">
    <property type="entry name" value="RESPONSE REGULATORY DOMAIN-CONTAINING PROTEIN"/>
    <property type="match status" value="1"/>
</dbReference>
<keyword evidence="1 2" id="KW-0597">Phosphoprotein</keyword>
<evidence type="ECO:0000256" key="1">
    <source>
        <dbReference type="ARBA" id="ARBA00022553"/>
    </source>
</evidence>
<evidence type="ECO:0000313" key="4">
    <source>
        <dbReference type="EMBL" id="MBE6093322.1"/>
    </source>
</evidence>
<dbReference type="GO" id="GO:0000160">
    <property type="term" value="P:phosphorelay signal transduction system"/>
    <property type="evidence" value="ECO:0007669"/>
    <property type="project" value="InterPro"/>
</dbReference>
<evidence type="ECO:0000259" key="3">
    <source>
        <dbReference type="PROSITE" id="PS50110"/>
    </source>
</evidence>
<feature type="modified residue" description="4-aspartylphosphate" evidence="2">
    <location>
        <position position="57"/>
    </location>
</feature>
<dbReference type="Gene3D" id="2.40.50.1020">
    <property type="entry name" value="LytTr DNA-binding domain"/>
    <property type="match status" value="1"/>
</dbReference>
<accession>A0A928A1Z8</accession>
<dbReference type="PANTHER" id="PTHR44591">
    <property type="entry name" value="STRESS RESPONSE REGULATOR PROTEIN 1"/>
    <property type="match status" value="1"/>
</dbReference>
<dbReference type="InterPro" id="IPR007492">
    <property type="entry name" value="LytTR_DNA-bd_dom"/>
</dbReference>
<gene>
    <name evidence="4" type="ORF">E7201_09190</name>
</gene>
<dbReference type="GO" id="GO:0003677">
    <property type="term" value="F:DNA binding"/>
    <property type="evidence" value="ECO:0007669"/>
    <property type="project" value="InterPro"/>
</dbReference>
<dbReference type="InterPro" id="IPR001789">
    <property type="entry name" value="Sig_transdc_resp-reg_receiver"/>
</dbReference>
<reference evidence="4" key="1">
    <citation type="submission" date="2019-04" db="EMBL/GenBank/DDBJ databases">
        <title>Evolution of Biomass-Degrading Anaerobic Consortia Revealed by Metagenomics.</title>
        <authorList>
            <person name="Peng X."/>
        </authorList>
    </citation>
    <scope>NUCLEOTIDE SEQUENCE</scope>
    <source>
        <strain evidence="4">SIG240</strain>
    </source>
</reference>
<dbReference type="PROSITE" id="PS50110">
    <property type="entry name" value="RESPONSE_REGULATORY"/>
    <property type="match status" value="1"/>
</dbReference>
<dbReference type="SMART" id="SM00448">
    <property type="entry name" value="REC"/>
    <property type="match status" value="1"/>
</dbReference>
<evidence type="ECO:0000313" key="5">
    <source>
        <dbReference type="Proteomes" id="UP000761380"/>
    </source>
</evidence>
<proteinExistence type="predicted"/>
<name>A0A928A1Z8_SELRU</name>
<evidence type="ECO:0000256" key="2">
    <source>
        <dbReference type="PROSITE-ProRule" id="PRU00169"/>
    </source>
</evidence>
<dbReference type="SUPFAM" id="SSF52172">
    <property type="entry name" value="CheY-like"/>
    <property type="match status" value="1"/>
</dbReference>
<dbReference type="InterPro" id="IPR011006">
    <property type="entry name" value="CheY-like_superfamily"/>
</dbReference>
<feature type="domain" description="Response regulatory" evidence="3">
    <location>
        <begin position="2"/>
        <end position="120"/>
    </location>
</feature>
<sequence length="242" mass="27230">MKIAIVDDDLQARRDLQQILQGCEIKPVAESEMQLFASGESFLAVFKPKEFQIVFLDICMDGVNGIETARAIRQQDERLSIIFLTSSTDYALAGYQVFPAGYILKPVSKAVSQLKDILQHCLPNLLPTMLNVRMKTREVQLNVEHIAYVDVQGGHRVGGRRGSVIHLLSGEAMAVDTSYKEVAAALINSDFVECYNRLLVNFAAVAELKADGFVLKNGEQLPISRRFYRETAHEYMEYLLRK</sequence>
<dbReference type="AlphaFoldDB" id="A0A928A1Z8"/>
<dbReference type="Gene3D" id="3.40.50.2300">
    <property type="match status" value="1"/>
</dbReference>
<dbReference type="SMART" id="SM00850">
    <property type="entry name" value="LytTR"/>
    <property type="match status" value="1"/>
</dbReference>
<dbReference type="EMBL" id="SVBY01000072">
    <property type="protein sequence ID" value="MBE6093322.1"/>
    <property type="molecule type" value="Genomic_DNA"/>
</dbReference>
<dbReference type="Pfam" id="PF00072">
    <property type="entry name" value="Response_reg"/>
    <property type="match status" value="1"/>
</dbReference>
<dbReference type="Proteomes" id="UP000761380">
    <property type="component" value="Unassembled WGS sequence"/>
</dbReference>
<dbReference type="InterPro" id="IPR050595">
    <property type="entry name" value="Bact_response_regulator"/>
</dbReference>
<dbReference type="CDD" id="cd00156">
    <property type="entry name" value="REC"/>
    <property type="match status" value="1"/>
</dbReference>
<comment type="caution">
    <text evidence="4">The sequence shown here is derived from an EMBL/GenBank/DDBJ whole genome shotgun (WGS) entry which is preliminary data.</text>
</comment>
<organism evidence="4 5">
    <name type="scientific">Selenomonas ruminantium</name>
    <dbReference type="NCBI Taxonomy" id="971"/>
    <lineage>
        <taxon>Bacteria</taxon>
        <taxon>Bacillati</taxon>
        <taxon>Bacillota</taxon>
        <taxon>Negativicutes</taxon>
        <taxon>Selenomonadales</taxon>
        <taxon>Selenomonadaceae</taxon>
        <taxon>Selenomonas</taxon>
    </lineage>
</organism>
<protein>
    <submittedName>
        <fullName evidence="4">Response regulator transcription factor</fullName>
    </submittedName>
</protein>